<dbReference type="Proteomes" id="UP000078437">
    <property type="component" value="Chromosome"/>
</dbReference>
<evidence type="ECO:0000313" key="2">
    <source>
        <dbReference type="EMBL" id="ANJ27619.1"/>
    </source>
</evidence>
<reference evidence="2 3" key="1">
    <citation type="journal article" date="2016" name="Int. J. Syst. Evol. Microbiol.">
        <title>Agromyces aureus sp. nov., isolated from the rhizosphere of Salix caprea L. grown in a heavy-metal-contaminated soil.</title>
        <authorList>
            <person name="Corretto E."/>
            <person name="Antonielli L."/>
            <person name="Sessitsch A."/>
            <person name="Compant S."/>
            <person name="Gorfer M."/>
            <person name="Kuffner M."/>
            <person name="Brader G."/>
        </authorList>
    </citation>
    <scope>NUCLEOTIDE SEQUENCE [LARGE SCALE GENOMIC DNA]</scope>
    <source>
        <strain evidence="2 3">AR33</strain>
    </source>
</reference>
<evidence type="ECO:0000313" key="3">
    <source>
        <dbReference type="Proteomes" id="UP000078437"/>
    </source>
</evidence>
<dbReference type="RefSeq" id="WP_067878207.1">
    <property type="nucleotide sequence ID" value="NZ_CP013979.1"/>
</dbReference>
<name>A0A191WHG2_9MICO</name>
<keyword evidence="3" id="KW-1185">Reference proteome</keyword>
<proteinExistence type="predicted"/>
<dbReference type="EMBL" id="CP013979">
    <property type="protein sequence ID" value="ANJ27619.1"/>
    <property type="molecule type" value="Genomic_DNA"/>
</dbReference>
<keyword evidence="1" id="KW-0472">Membrane</keyword>
<keyword evidence="1" id="KW-0812">Transmembrane</keyword>
<sequence>MSGLTEGGKPSSSTYAGLTVAAAAGVGFQIVACGARAQQSSGYALAEAMAVCALLLFVGWFYFANVLARNARALRDLESQHGSGMWLSSRVPGMTAAVKKLTGGARKPSTMYAVRLGTDHLEFFMVPSGRTFLTVEYDRILRVDIGREAHAGSSSDALYVVMDLDGTELSLPFVLAPRDEPSSFRVQVPEQLRDSRRQLMDAIAATSRNGKV</sequence>
<accession>A0A191WHG2</accession>
<keyword evidence="1" id="KW-1133">Transmembrane helix</keyword>
<feature type="transmembrane region" description="Helical" evidence="1">
    <location>
        <begin position="44"/>
        <end position="63"/>
    </location>
</feature>
<dbReference type="AlphaFoldDB" id="A0A191WHG2"/>
<protein>
    <submittedName>
        <fullName evidence="2">Uncharacterized protein</fullName>
    </submittedName>
</protein>
<organism evidence="2 3">
    <name type="scientific">Agromyces aureus</name>
    <dbReference type="NCBI Taxonomy" id="453304"/>
    <lineage>
        <taxon>Bacteria</taxon>
        <taxon>Bacillati</taxon>
        <taxon>Actinomycetota</taxon>
        <taxon>Actinomycetes</taxon>
        <taxon>Micrococcales</taxon>
        <taxon>Microbacteriaceae</taxon>
        <taxon>Agromyces</taxon>
    </lineage>
</organism>
<gene>
    <name evidence="2" type="ORF">ATC03_13785</name>
</gene>
<reference evidence="3" key="2">
    <citation type="submission" date="2016-01" db="EMBL/GenBank/DDBJ databases">
        <title>Complete genome sequence of Agromyces aureus AR33T and comparison with related organisms.</title>
        <authorList>
            <person name="Corretto E."/>
            <person name="Antonielli L."/>
            <person name="Sessitsch A."/>
            <person name="Brader G."/>
        </authorList>
    </citation>
    <scope>NUCLEOTIDE SEQUENCE [LARGE SCALE GENOMIC DNA]</scope>
    <source>
        <strain evidence="3">AR33</strain>
    </source>
</reference>
<feature type="transmembrane region" description="Helical" evidence="1">
    <location>
        <begin position="12"/>
        <end position="32"/>
    </location>
</feature>
<dbReference type="KEGG" id="agy:ATC03_13785"/>
<evidence type="ECO:0000256" key="1">
    <source>
        <dbReference type="SAM" id="Phobius"/>
    </source>
</evidence>